<evidence type="ECO:0000313" key="2">
    <source>
        <dbReference type="Proteomes" id="UP000003157"/>
    </source>
</evidence>
<protein>
    <submittedName>
        <fullName evidence="1">Uncharacterized protein</fullName>
    </submittedName>
</protein>
<dbReference type="RefSeq" id="WP_008789236.1">
    <property type="nucleotide sequence ID" value="NZ_AKCB01000001.1"/>
</dbReference>
<evidence type="ECO:0000313" key="1">
    <source>
        <dbReference type="EMBL" id="EFW04565.1"/>
    </source>
</evidence>
<dbReference type="HOGENOM" id="CLU_2057408_0_0_9"/>
<dbReference type="Proteomes" id="UP000003157">
    <property type="component" value="Unassembled WGS sequence"/>
</dbReference>
<name>E7GBJ5_9FIRM</name>
<dbReference type="OrthoDB" id="2083932at2"/>
<proteinExistence type="predicted"/>
<dbReference type="AlphaFoldDB" id="E7GBJ5"/>
<sequence>MARIPKVKELINTRLASTYGGWIYCDYCGQNIGYLCYVTYDHFTFDYKCKCGHHGHMHIAFQDSNYIKTSQDKFIIIKNRLCCPHDHSPLLTIFSEKLEDYKFEIVCVECKRKYQEEKV</sequence>
<dbReference type="STRING" id="100884.GCA_000269565_02247"/>
<accession>E7GBJ5</accession>
<reference evidence="1 2" key="1">
    <citation type="submission" date="2010-12" db="EMBL/GenBank/DDBJ databases">
        <title>The Genome Sequence of Coprobacillus sp. strain 29_1.</title>
        <authorList>
            <consortium name="The Broad Institute Genome Sequencing Platform"/>
            <person name="Earl A."/>
            <person name="Ward D."/>
            <person name="Feldgarden M."/>
            <person name="Gevers D."/>
            <person name="Daigneault M."/>
            <person name="Sibley C.D."/>
            <person name="White A."/>
            <person name="Strauss J."/>
            <person name="Allen-Vercoe E."/>
            <person name="Young S.K."/>
            <person name="Zeng Q."/>
            <person name="Gargeya S."/>
            <person name="Fitzgerald M."/>
            <person name="Haas B."/>
            <person name="Abouelleil A."/>
            <person name="Alvarado L."/>
            <person name="Arachchi H.M."/>
            <person name="Berlin A."/>
            <person name="Brown A."/>
            <person name="Chapman S.B."/>
            <person name="Chen Z."/>
            <person name="Dunbar C."/>
            <person name="Freedman E."/>
            <person name="Gearin G."/>
            <person name="Gellesch M."/>
            <person name="Goldberg J."/>
            <person name="Griggs A."/>
            <person name="Gujja S."/>
            <person name="Heilman E."/>
            <person name="Heiman D."/>
            <person name="Howarth C."/>
            <person name="Larson L."/>
            <person name="Lui A."/>
            <person name="MacDonald P.J.P."/>
            <person name="Mehta T."/>
            <person name="Montmayeur A."/>
            <person name="Murphy C."/>
            <person name="Neiman D."/>
            <person name="Pearson M."/>
            <person name="Priest M."/>
            <person name="Roberts A."/>
            <person name="Saif S."/>
            <person name="Shea T."/>
            <person name="Shenoy N."/>
            <person name="Sisk P."/>
            <person name="Stolte C."/>
            <person name="Sykes S."/>
            <person name="White J."/>
            <person name="Yandava C."/>
            <person name="Nusbaum C."/>
            <person name="Birren B."/>
        </authorList>
    </citation>
    <scope>NUCLEOTIDE SEQUENCE [LARGE SCALE GENOMIC DNA]</scope>
    <source>
        <strain evidence="1 2">29_1</strain>
    </source>
</reference>
<comment type="caution">
    <text evidence="1">The sequence shown here is derived from an EMBL/GenBank/DDBJ whole genome shotgun (WGS) entry which is preliminary data.</text>
</comment>
<keyword evidence="2" id="KW-1185">Reference proteome</keyword>
<gene>
    <name evidence="1" type="ORF">HMPREF9488_02136</name>
</gene>
<dbReference type="GeneID" id="78230081"/>
<organism evidence="1 2">
    <name type="scientific">Coprobacillus cateniformis</name>
    <dbReference type="NCBI Taxonomy" id="100884"/>
    <lineage>
        <taxon>Bacteria</taxon>
        <taxon>Bacillati</taxon>
        <taxon>Bacillota</taxon>
        <taxon>Erysipelotrichia</taxon>
        <taxon>Erysipelotrichales</taxon>
        <taxon>Coprobacillaceae</taxon>
        <taxon>Coprobacillus</taxon>
    </lineage>
</organism>
<dbReference type="EMBL" id="ADKX01000035">
    <property type="protein sequence ID" value="EFW04565.1"/>
    <property type="molecule type" value="Genomic_DNA"/>
</dbReference>